<reference evidence="2" key="1">
    <citation type="submission" date="2019-02" db="EMBL/GenBank/DDBJ databases">
        <authorList>
            <person name="Gruber-Vodicka R. H."/>
            <person name="Seah K. B. B."/>
        </authorList>
    </citation>
    <scope>NUCLEOTIDE SEQUENCE</scope>
    <source>
        <strain evidence="2">BECK_BZ106</strain>
        <strain evidence="1">BECK_BZ15</strain>
    </source>
</reference>
<evidence type="ECO:0000313" key="2">
    <source>
        <dbReference type="EMBL" id="VFJ67187.1"/>
    </source>
</evidence>
<organism evidence="2">
    <name type="scientific">Candidatus Kentrum sp. FW</name>
    <dbReference type="NCBI Taxonomy" id="2126338"/>
    <lineage>
        <taxon>Bacteria</taxon>
        <taxon>Pseudomonadati</taxon>
        <taxon>Pseudomonadota</taxon>
        <taxon>Gammaproteobacteria</taxon>
        <taxon>Candidatus Kentrum</taxon>
    </lineage>
</organism>
<dbReference type="EMBL" id="CAADFD010000127">
    <property type="protein sequence ID" value="VFJ67187.1"/>
    <property type="molecule type" value="Genomic_DNA"/>
</dbReference>
<name>A0A450TIT2_9GAMM</name>
<accession>A0A450TIT2</accession>
<evidence type="ECO:0000313" key="1">
    <source>
        <dbReference type="EMBL" id="VFJ54886.1"/>
    </source>
</evidence>
<dbReference type="EMBL" id="CAADEW010000050">
    <property type="protein sequence ID" value="VFJ54886.1"/>
    <property type="molecule type" value="Genomic_DNA"/>
</dbReference>
<gene>
    <name evidence="1" type="ORF">BECKFW1821A_GA0114235_105026</name>
    <name evidence="2" type="ORF">BECKFW1821B_GA0114236_11272</name>
</gene>
<sequence length="62" mass="6874">MPAVGYSRVGSWSFRILNLATELCVSGVDAILDKWDLKEGHDAVAFMEKMATDLEIKKCCLP</sequence>
<proteinExistence type="predicted"/>
<protein>
    <submittedName>
        <fullName evidence="2">Uncharacterized protein</fullName>
    </submittedName>
</protein>
<dbReference type="AlphaFoldDB" id="A0A450TIT2"/>